<dbReference type="InterPro" id="IPR012171">
    <property type="entry name" value="Fatty_acid_desaturase"/>
</dbReference>
<evidence type="ECO:0000313" key="3">
    <source>
        <dbReference type="EMBL" id="SMX49676.1"/>
    </source>
</evidence>
<evidence type="ECO:0000256" key="1">
    <source>
        <dbReference type="SAM" id="Phobius"/>
    </source>
</evidence>
<dbReference type="CDD" id="cd03507">
    <property type="entry name" value="Delta12-FADS-like"/>
    <property type="match status" value="1"/>
</dbReference>
<feature type="transmembrane region" description="Helical" evidence="1">
    <location>
        <begin position="203"/>
        <end position="225"/>
    </location>
</feature>
<feature type="domain" description="Fatty acid desaturase" evidence="2">
    <location>
        <begin position="47"/>
        <end position="292"/>
    </location>
</feature>
<dbReference type="Pfam" id="PF00487">
    <property type="entry name" value="FA_desaturase"/>
    <property type="match status" value="1"/>
</dbReference>
<accession>A0A238L5S2</accession>
<dbReference type="RefSeq" id="WP_093965510.1">
    <property type="nucleotide sequence ID" value="NZ_FXYG01000007.1"/>
</dbReference>
<evidence type="ECO:0000313" key="4">
    <source>
        <dbReference type="Proteomes" id="UP000202485"/>
    </source>
</evidence>
<dbReference type="GO" id="GO:0006629">
    <property type="term" value="P:lipid metabolic process"/>
    <property type="evidence" value="ECO:0007669"/>
    <property type="project" value="InterPro"/>
</dbReference>
<protein>
    <submittedName>
        <fullName evidence="3">Fatty acid desaturase</fullName>
        <ecNumber evidence="3">1.14.19.-</ecNumber>
    </submittedName>
</protein>
<feature type="transmembrane region" description="Helical" evidence="1">
    <location>
        <begin position="175"/>
        <end position="196"/>
    </location>
</feature>
<dbReference type="OrthoDB" id="9769653at2"/>
<dbReference type="PANTHER" id="PTHR19353">
    <property type="entry name" value="FATTY ACID DESATURASE 2"/>
    <property type="match status" value="1"/>
</dbReference>
<feature type="transmembrane region" description="Helical" evidence="1">
    <location>
        <begin position="144"/>
        <end position="163"/>
    </location>
</feature>
<dbReference type="InterPro" id="IPR005804">
    <property type="entry name" value="FA_desaturase_dom"/>
</dbReference>
<reference evidence="4" key="1">
    <citation type="submission" date="2017-05" db="EMBL/GenBank/DDBJ databases">
        <authorList>
            <person name="Rodrigo-Torres L."/>
            <person name="Arahal R. D."/>
            <person name="Lucena T."/>
        </authorList>
    </citation>
    <scope>NUCLEOTIDE SEQUENCE [LARGE SCALE GENOMIC DNA]</scope>
    <source>
        <strain evidence="4">CECT 8715</strain>
    </source>
</reference>
<keyword evidence="1" id="KW-0812">Transmembrane</keyword>
<keyword evidence="1" id="KW-1133">Transmembrane helix</keyword>
<keyword evidence="3" id="KW-0560">Oxidoreductase</keyword>
<dbReference type="EMBL" id="FXYG01000007">
    <property type="protein sequence ID" value="SMX49676.1"/>
    <property type="molecule type" value="Genomic_DNA"/>
</dbReference>
<dbReference type="PANTHER" id="PTHR19353:SF73">
    <property type="entry name" value="FATTY ACID DESATURASE"/>
    <property type="match status" value="1"/>
</dbReference>
<proteinExistence type="predicted"/>
<sequence>MQQQELTRALVQYRVPDTKRSVFELTITVIPFFALWGAAWFALSLGVWVAIPLAILNAAFLVRLFIIMHDCGHGSFFNNRTVCNWTGRVLGVLALTPYDVWRQSHAIHHASTGNLDRRGMGDIPTLTVEEYLKRKRVGRAAYRLIRNPFFLFCIVPVYTFFLQNRLPFGFMRSGWLYWASAMGTNAAIAVVLALIFWTGGLDVLVYVFLPTMIVAASIGIWLFYIQHQFEHTTWEREEEWNLQDAAFYGSSHYALPGILLWFTANIGVHHVHHLASRIPFYRLNEVLRDHSELENCQRITLYESLHCARLHLWDEKSQRLLTFSEALSNANSNRHLV</sequence>
<dbReference type="GO" id="GO:0016717">
    <property type="term" value="F:oxidoreductase activity, acting on paired donors, with oxidation of a pair of donors resulting in the reduction of molecular oxygen to two molecules of water"/>
    <property type="evidence" value="ECO:0007669"/>
    <property type="project" value="TreeGrafter"/>
</dbReference>
<name>A0A238L5S2_9RHOB</name>
<keyword evidence="4" id="KW-1185">Reference proteome</keyword>
<keyword evidence="1" id="KW-0472">Membrane</keyword>
<feature type="transmembrane region" description="Helical" evidence="1">
    <location>
        <begin position="47"/>
        <end position="66"/>
    </location>
</feature>
<feature type="transmembrane region" description="Helical" evidence="1">
    <location>
        <begin position="245"/>
        <end position="268"/>
    </location>
</feature>
<dbReference type="GO" id="GO:0016020">
    <property type="term" value="C:membrane"/>
    <property type="evidence" value="ECO:0007669"/>
    <property type="project" value="TreeGrafter"/>
</dbReference>
<dbReference type="EC" id="1.14.19.-" evidence="3"/>
<feature type="transmembrane region" description="Helical" evidence="1">
    <location>
        <begin position="21"/>
        <end position="41"/>
    </location>
</feature>
<evidence type="ECO:0000259" key="2">
    <source>
        <dbReference type="Pfam" id="PF00487"/>
    </source>
</evidence>
<dbReference type="AlphaFoldDB" id="A0A238L5S2"/>
<organism evidence="3 4">
    <name type="scientific">Ruegeria arenilitoris</name>
    <dbReference type="NCBI Taxonomy" id="1173585"/>
    <lineage>
        <taxon>Bacteria</taxon>
        <taxon>Pseudomonadati</taxon>
        <taxon>Pseudomonadota</taxon>
        <taxon>Alphaproteobacteria</taxon>
        <taxon>Rhodobacterales</taxon>
        <taxon>Roseobacteraceae</taxon>
        <taxon>Ruegeria</taxon>
    </lineage>
</organism>
<dbReference type="Proteomes" id="UP000202485">
    <property type="component" value="Unassembled WGS sequence"/>
</dbReference>
<gene>
    <name evidence="3" type="primary">des_3</name>
    <name evidence="3" type="ORF">RUA8715_03837</name>
</gene>